<sequence>MARGNQRDQARERRQKEDAKKKKPTTLSAGGLQAKKEHDAEKMREKQRLAAERQAAGAPTKK</sequence>
<feature type="region of interest" description="Disordered" evidence="1">
    <location>
        <begin position="1"/>
        <end position="62"/>
    </location>
</feature>
<feature type="compositionally biased region" description="Basic and acidic residues" evidence="1">
    <location>
        <begin position="34"/>
        <end position="51"/>
    </location>
</feature>
<organism evidence="2 3">
    <name type="scientific">Aspergillus heteromorphus CBS 117.55</name>
    <dbReference type="NCBI Taxonomy" id="1448321"/>
    <lineage>
        <taxon>Eukaryota</taxon>
        <taxon>Fungi</taxon>
        <taxon>Dikarya</taxon>
        <taxon>Ascomycota</taxon>
        <taxon>Pezizomycotina</taxon>
        <taxon>Eurotiomycetes</taxon>
        <taxon>Eurotiomycetidae</taxon>
        <taxon>Eurotiales</taxon>
        <taxon>Aspergillaceae</taxon>
        <taxon>Aspergillus</taxon>
        <taxon>Aspergillus subgen. Circumdati</taxon>
    </lineage>
</organism>
<gene>
    <name evidence="2" type="ORF">BO70DRAFT_361119</name>
</gene>
<accession>A0A317WMM6</accession>
<dbReference type="VEuPathDB" id="FungiDB:BO70DRAFT_361119"/>
<proteinExistence type="predicted"/>
<comment type="caution">
    <text evidence="2">The sequence shown here is derived from an EMBL/GenBank/DDBJ whole genome shotgun (WGS) entry which is preliminary data.</text>
</comment>
<evidence type="ECO:0000256" key="1">
    <source>
        <dbReference type="SAM" id="MobiDB-lite"/>
    </source>
</evidence>
<evidence type="ECO:0000313" key="2">
    <source>
        <dbReference type="EMBL" id="PWY86288.1"/>
    </source>
</evidence>
<protein>
    <recommendedName>
        <fullName evidence="4">Small EDRK-rich factor-like N-terminal domain-containing protein</fullName>
    </recommendedName>
</protein>
<evidence type="ECO:0008006" key="4">
    <source>
        <dbReference type="Google" id="ProtNLM"/>
    </source>
</evidence>
<feature type="compositionally biased region" description="Basic and acidic residues" evidence="1">
    <location>
        <begin position="1"/>
        <end position="20"/>
    </location>
</feature>
<dbReference type="EMBL" id="MSFL01000008">
    <property type="protein sequence ID" value="PWY86288.1"/>
    <property type="molecule type" value="Genomic_DNA"/>
</dbReference>
<reference evidence="2 3" key="1">
    <citation type="submission" date="2016-12" db="EMBL/GenBank/DDBJ databases">
        <title>The genomes of Aspergillus section Nigri reveals drivers in fungal speciation.</title>
        <authorList>
            <consortium name="DOE Joint Genome Institute"/>
            <person name="Vesth T.C."/>
            <person name="Nybo J."/>
            <person name="Theobald S."/>
            <person name="Brandl J."/>
            <person name="Frisvad J.C."/>
            <person name="Nielsen K.F."/>
            <person name="Lyhne E.K."/>
            <person name="Kogle M.E."/>
            <person name="Kuo A."/>
            <person name="Riley R."/>
            <person name="Clum A."/>
            <person name="Nolan M."/>
            <person name="Lipzen A."/>
            <person name="Salamov A."/>
            <person name="Henrissat B."/>
            <person name="Wiebenga A."/>
            <person name="De Vries R.P."/>
            <person name="Grigoriev I.V."/>
            <person name="Mortensen U.H."/>
            <person name="Andersen M.R."/>
            <person name="Baker S.E."/>
        </authorList>
    </citation>
    <scope>NUCLEOTIDE SEQUENCE [LARGE SCALE GENOMIC DNA]</scope>
    <source>
        <strain evidence="2 3">CBS 117.55</strain>
    </source>
</reference>
<name>A0A317WMM6_9EURO</name>
<dbReference type="AlphaFoldDB" id="A0A317WMM6"/>
<dbReference type="OrthoDB" id="18018at2759"/>
<keyword evidence="3" id="KW-1185">Reference proteome</keyword>
<evidence type="ECO:0000313" key="3">
    <source>
        <dbReference type="Proteomes" id="UP000247233"/>
    </source>
</evidence>
<dbReference type="Proteomes" id="UP000247233">
    <property type="component" value="Unassembled WGS sequence"/>
</dbReference>
<dbReference type="RefSeq" id="XP_025400840.1">
    <property type="nucleotide sequence ID" value="XM_025542971.1"/>
</dbReference>
<dbReference type="GeneID" id="37065208"/>